<evidence type="ECO:0000313" key="2">
    <source>
        <dbReference type="Proteomes" id="UP000009183"/>
    </source>
</evidence>
<accession>D7SKB0</accession>
<evidence type="ECO:0000313" key="1">
    <source>
        <dbReference type="EMBL" id="CBI16086.3"/>
    </source>
</evidence>
<keyword evidence="2" id="KW-1185">Reference proteome</keyword>
<sequence length="214" mass="24204">MEWDKQRSTMINLQVFEGGEEDSQRFRKLQKKPVNLLCHTTVYETKIFTVISCSTAYTVIGRRYTGKMVPAMQPPPDVATRLREVVQLSSHCSAVELLHPCPWWVVGVVSESAAIGMESRCGKKQQMAGRGWRRRRYQAEATWERASVAWWGICLSWTCCVILTSCEVCRYETPLLKKSTRPPEILSPLSPNIGMGVCIEILMRLCLEDGGCGN</sequence>
<dbReference type="ExpressionAtlas" id="D7SKB0">
    <property type="expression patterns" value="baseline"/>
</dbReference>
<reference evidence="2" key="1">
    <citation type="journal article" date="2007" name="Nature">
        <title>The grapevine genome sequence suggests ancestral hexaploidization in major angiosperm phyla.</title>
        <authorList>
            <consortium name="The French-Italian Public Consortium for Grapevine Genome Characterization."/>
            <person name="Jaillon O."/>
            <person name="Aury J.-M."/>
            <person name="Noel B."/>
            <person name="Policriti A."/>
            <person name="Clepet C."/>
            <person name="Casagrande A."/>
            <person name="Choisne N."/>
            <person name="Aubourg S."/>
            <person name="Vitulo N."/>
            <person name="Jubin C."/>
            <person name="Vezzi A."/>
            <person name="Legeai F."/>
            <person name="Hugueney P."/>
            <person name="Dasilva C."/>
            <person name="Horner D."/>
            <person name="Mica E."/>
            <person name="Jublot D."/>
            <person name="Poulain J."/>
            <person name="Bruyere C."/>
            <person name="Billault A."/>
            <person name="Segurens B."/>
            <person name="Gouyvenoux M."/>
            <person name="Ugarte E."/>
            <person name="Cattonaro F."/>
            <person name="Anthouard V."/>
            <person name="Vico V."/>
            <person name="Del Fabbro C."/>
            <person name="Alaux M."/>
            <person name="Di Gaspero G."/>
            <person name="Dumas V."/>
            <person name="Felice N."/>
            <person name="Paillard S."/>
            <person name="Juman I."/>
            <person name="Moroldo M."/>
            <person name="Scalabrin S."/>
            <person name="Canaguier A."/>
            <person name="Le Clainche I."/>
            <person name="Malacrida G."/>
            <person name="Durand E."/>
            <person name="Pesole G."/>
            <person name="Laucou V."/>
            <person name="Chatelet P."/>
            <person name="Merdinoglu D."/>
            <person name="Delledonne M."/>
            <person name="Pezzotti M."/>
            <person name="Lecharny A."/>
            <person name="Scarpelli C."/>
            <person name="Artiguenave F."/>
            <person name="Pe M.E."/>
            <person name="Valle G."/>
            <person name="Morgante M."/>
            <person name="Caboche M."/>
            <person name="Adam-Blondon A.-F."/>
            <person name="Weissenbach J."/>
            <person name="Quetier F."/>
            <person name="Wincker P."/>
        </authorList>
    </citation>
    <scope>NUCLEOTIDE SEQUENCE [LARGE SCALE GENOMIC DNA]</scope>
    <source>
        <strain evidence="2">cv. Pinot noir / PN40024</strain>
    </source>
</reference>
<gene>
    <name evidence="1" type="ordered locus">VIT_06s0004g05200</name>
</gene>
<dbReference type="PaxDb" id="29760-VIT_06s0004g05200.t01"/>
<dbReference type="InParanoid" id="D7SKB0"/>
<organism evidence="1 2">
    <name type="scientific">Vitis vinifera</name>
    <name type="common">Grape</name>
    <dbReference type="NCBI Taxonomy" id="29760"/>
    <lineage>
        <taxon>Eukaryota</taxon>
        <taxon>Viridiplantae</taxon>
        <taxon>Streptophyta</taxon>
        <taxon>Embryophyta</taxon>
        <taxon>Tracheophyta</taxon>
        <taxon>Spermatophyta</taxon>
        <taxon>Magnoliopsida</taxon>
        <taxon>eudicotyledons</taxon>
        <taxon>Gunneridae</taxon>
        <taxon>Pentapetalae</taxon>
        <taxon>rosids</taxon>
        <taxon>Vitales</taxon>
        <taxon>Vitaceae</taxon>
        <taxon>Viteae</taxon>
        <taxon>Vitis</taxon>
    </lineage>
</organism>
<dbReference type="AlphaFoldDB" id="D7SKB0"/>
<name>D7SKB0_VITVI</name>
<dbReference type="Proteomes" id="UP000009183">
    <property type="component" value="Chromosome 6"/>
</dbReference>
<dbReference type="EMBL" id="FN594951">
    <property type="protein sequence ID" value="CBI16086.3"/>
    <property type="molecule type" value="Genomic_DNA"/>
</dbReference>
<protein>
    <submittedName>
        <fullName evidence="1">Uncharacterized protein</fullName>
    </submittedName>
</protein>
<proteinExistence type="predicted"/>
<dbReference type="HOGENOM" id="CLU_1291013_0_0_1"/>